<evidence type="ECO:0000256" key="7">
    <source>
        <dbReference type="ARBA" id="ARBA00023242"/>
    </source>
</evidence>
<evidence type="ECO:0000256" key="6">
    <source>
        <dbReference type="ARBA" id="ARBA00023163"/>
    </source>
</evidence>
<evidence type="ECO:0000256" key="1">
    <source>
        <dbReference type="ARBA" id="ARBA00004123"/>
    </source>
</evidence>
<feature type="domain" description="HTH myb-type" evidence="10">
    <location>
        <begin position="9"/>
        <end position="65"/>
    </location>
</feature>
<dbReference type="OrthoDB" id="2143914at2759"/>
<dbReference type="PANTHER" id="PTHR47994">
    <property type="entry name" value="F14D16.11-RELATED"/>
    <property type="match status" value="1"/>
</dbReference>
<dbReference type="FunCoup" id="A0A1U7YWG5">
    <property type="interactions" value="1"/>
</dbReference>
<protein>
    <submittedName>
        <fullName evidence="12">Transcription factor MYB80</fullName>
    </submittedName>
</protein>
<dbReference type="InterPro" id="IPR001005">
    <property type="entry name" value="SANT/Myb"/>
</dbReference>
<keyword evidence="5" id="KW-0238">DNA-binding</keyword>
<evidence type="ECO:0000256" key="5">
    <source>
        <dbReference type="ARBA" id="ARBA00023125"/>
    </source>
</evidence>
<dbReference type="SMART" id="SM00717">
    <property type="entry name" value="SANT"/>
    <property type="match status" value="2"/>
</dbReference>
<organism evidence="11 12">
    <name type="scientific">Nelumbo nucifera</name>
    <name type="common">Sacred lotus</name>
    <dbReference type="NCBI Taxonomy" id="4432"/>
    <lineage>
        <taxon>Eukaryota</taxon>
        <taxon>Viridiplantae</taxon>
        <taxon>Streptophyta</taxon>
        <taxon>Embryophyta</taxon>
        <taxon>Tracheophyta</taxon>
        <taxon>Spermatophyta</taxon>
        <taxon>Magnoliopsida</taxon>
        <taxon>Proteales</taxon>
        <taxon>Nelumbonaceae</taxon>
        <taxon>Nelumbo</taxon>
    </lineage>
</organism>
<feature type="region of interest" description="Disordered" evidence="8">
    <location>
        <begin position="282"/>
        <end position="315"/>
    </location>
</feature>
<evidence type="ECO:0000256" key="2">
    <source>
        <dbReference type="ARBA" id="ARBA00022473"/>
    </source>
</evidence>
<keyword evidence="2" id="KW-0217">Developmental protein</keyword>
<keyword evidence="4" id="KW-0805">Transcription regulation</keyword>
<keyword evidence="11" id="KW-1185">Reference proteome</keyword>
<keyword evidence="6" id="KW-0804">Transcription</keyword>
<feature type="domain" description="HTH myb-type" evidence="10">
    <location>
        <begin position="66"/>
        <end position="116"/>
    </location>
</feature>
<feature type="compositionally biased region" description="Basic and acidic residues" evidence="8">
    <location>
        <begin position="305"/>
        <end position="314"/>
    </location>
</feature>
<dbReference type="InterPro" id="IPR017930">
    <property type="entry name" value="Myb_dom"/>
</dbReference>
<name>A0A1U7YWG5_NELNU</name>
<evidence type="ECO:0000256" key="3">
    <source>
        <dbReference type="ARBA" id="ARBA00022737"/>
    </source>
</evidence>
<dbReference type="GO" id="GO:0003677">
    <property type="term" value="F:DNA binding"/>
    <property type="evidence" value="ECO:0007669"/>
    <property type="project" value="UniProtKB-KW"/>
</dbReference>
<dbReference type="GO" id="GO:0003700">
    <property type="term" value="F:DNA-binding transcription factor activity"/>
    <property type="evidence" value="ECO:0000318"/>
    <property type="project" value="GO_Central"/>
</dbReference>
<dbReference type="GeneID" id="104588551"/>
<dbReference type="PANTHER" id="PTHR47994:SF2">
    <property type="entry name" value="TRANSCRIPTION FACTOR MYB80"/>
    <property type="match status" value="1"/>
</dbReference>
<dbReference type="AlphaFoldDB" id="A0A1U7YWG5"/>
<dbReference type="KEGG" id="nnu:104588551"/>
<dbReference type="InterPro" id="IPR009057">
    <property type="entry name" value="Homeodomain-like_sf"/>
</dbReference>
<feature type="region of interest" description="Disordered" evidence="8">
    <location>
        <begin position="218"/>
        <end position="245"/>
    </location>
</feature>
<dbReference type="OMA" id="CTGGDQQ"/>
<dbReference type="InterPro" id="IPR015495">
    <property type="entry name" value="Myb_TF_plants"/>
</dbReference>
<dbReference type="STRING" id="4432.A0A1U7YWG5"/>
<dbReference type="PROSITE" id="PS51294">
    <property type="entry name" value="HTH_MYB"/>
    <property type="match status" value="2"/>
</dbReference>
<dbReference type="eggNOG" id="KOG0048">
    <property type="taxonomic scope" value="Eukaryota"/>
</dbReference>
<feature type="domain" description="Myb-like" evidence="9">
    <location>
        <begin position="9"/>
        <end position="61"/>
    </location>
</feature>
<dbReference type="PROSITE" id="PS50090">
    <property type="entry name" value="MYB_LIKE"/>
    <property type="match status" value="2"/>
</dbReference>
<dbReference type="FunFam" id="1.10.10.60:FF:000204">
    <property type="entry name" value="transcription factor MYB80"/>
    <property type="match status" value="1"/>
</dbReference>
<evidence type="ECO:0000259" key="10">
    <source>
        <dbReference type="PROSITE" id="PS51294"/>
    </source>
</evidence>
<dbReference type="GO" id="GO:0005634">
    <property type="term" value="C:nucleus"/>
    <property type="evidence" value="ECO:0000318"/>
    <property type="project" value="GO_Central"/>
</dbReference>
<feature type="domain" description="Myb-like" evidence="9">
    <location>
        <begin position="62"/>
        <end position="112"/>
    </location>
</feature>
<evidence type="ECO:0000313" key="12">
    <source>
        <dbReference type="RefSeq" id="XP_010244825.1"/>
    </source>
</evidence>
<dbReference type="Gene3D" id="1.10.10.60">
    <property type="entry name" value="Homeodomain-like"/>
    <property type="match status" value="2"/>
</dbReference>
<dbReference type="Proteomes" id="UP000189703">
    <property type="component" value="Unplaced"/>
</dbReference>
<evidence type="ECO:0000313" key="11">
    <source>
        <dbReference type="Proteomes" id="UP000189703"/>
    </source>
</evidence>
<dbReference type="InParanoid" id="A0A1U7YWG5"/>
<proteinExistence type="predicted"/>
<gene>
    <name evidence="12" type="primary">LOC104588551</name>
</gene>
<dbReference type="CDD" id="cd00167">
    <property type="entry name" value="SANT"/>
    <property type="match status" value="2"/>
</dbReference>
<dbReference type="RefSeq" id="XP_010244825.1">
    <property type="nucleotide sequence ID" value="XM_010246523.2"/>
</dbReference>
<evidence type="ECO:0000259" key="9">
    <source>
        <dbReference type="PROSITE" id="PS50090"/>
    </source>
</evidence>
<dbReference type="SUPFAM" id="SSF46689">
    <property type="entry name" value="Homeodomain-like"/>
    <property type="match status" value="1"/>
</dbReference>
<evidence type="ECO:0000256" key="4">
    <source>
        <dbReference type="ARBA" id="ARBA00023015"/>
    </source>
</evidence>
<evidence type="ECO:0000256" key="8">
    <source>
        <dbReference type="SAM" id="MobiDB-lite"/>
    </source>
</evidence>
<sequence>MGRIPCCEKDNVKRGQWTPEEDNKLSSYIARHGTRNWRLIPKNAGLQRCGKSCRLRWTNYLRPDLKHGEFSESEEQTIVKLHSVVGNRWSLIAAQLPGRTDNDVKNHWNTKLKKKLSGMGIDPVTHKPFSHLMAEIATTLPPPQVAHLAEAALGCFKDEMLHLLTKKRIDFQLQRSSSTPGYDVPQPAGVNTAATFVTGRTEDKDDTIQKIKLGVSRAMQEPDALPTNKPWTITSTGETSDGFARDRNTFPVKISGFQYGPPSYGNEGDGSAWSQSMCTGSTCTGGDQQGRLHEKAEEEDGEEAEGGKAARKESSMFNSDCVLWDLSDDLMNPIV</sequence>
<keyword evidence="3" id="KW-0677">Repeat</keyword>
<dbReference type="GO" id="GO:0048658">
    <property type="term" value="P:anther wall tapetum development"/>
    <property type="evidence" value="ECO:0000318"/>
    <property type="project" value="GO_Central"/>
</dbReference>
<feature type="compositionally biased region" description="Polar residues" evidence="8">
    <location>
        <begin position="229"/>
        <end position="239"/>
    </location>
</feature>
<accession>A0A1U7YWG5</accession>
<keyword evidence="7" id="KW-0539">Nucleus</keyword>
<reference evidence="12" key="1">
    <citation type="submission" date="2025-08" db="UniProtKB">
        <authorList>
            <consortium name="RefSeq"/>
        </authorList>
    </citation>
    <scope>IDENTIFICATION</scope>
</reference>
<dbReference type="FunFam" id="1.10.10.60:FF:000015">
    <property type="entry name" value="Transcription factor RAX3"/>
    <property type="match status" value="1"/>
</dbReference>
<comment type="subcellular location">
    <subcellularLocation>
        <location evidence="1">Nucleus</location>
    </subcellularLocation>
</comment>
<dbReference type="Pfam" id="PF00249">
    <property type="entry name" value="Myb_DNA-binding"/>
    <property type="match status" value="2"/>
</dbReference>